<feature type="transmembrane region" description="Helical" evidence="6">
    <location>
        <begin position="176"/>
        <end position="194"/>
    </location>
</feature>
<keyword evidence="5 6" id="KW-0472">Membrane</keyword>
<comment type="subcellular location">
    <subcellularLocation>
        <location evidence="1">Cell membrane</location>
        <topology evidence="1">Multi-pass membrane protein</topology>
    </subcellularLocation>
</comment>
<evidence type="ECO:0000256" key="2">
    <source>
        <dbReference type="ARBA" id="ARBA00022475"/>
    </source>
</evidence>
<feature type="transmembrane region" description="Helical" evidence="6">
    <location>
        <begin position="206"/>
        <end position="228"/>
    </location>
</feature>
<evidence type="ECO:0000313" key="7">
    <source>
        <dbReference type="EMBL" id="KKL95977.1"/>
    </source>
</evidence>
<dbReference type="InterPro" id="IPR005744">
    <property type="entry name" value="Hy-lIII"/>
</dbReference>
<feature type="transmembrane region" description="Helical" evidence="6">
    <location>
        <begin position="151"/>
        <end position="170"/>
    </location>
</feature>
<evidence type="ECO:0008006" key="8">
    <source>
        <dbReference type="Google" id="ProtNLM"/>
    </source>
</evidence>
<accession>A0A0F9JA58</accession>
<dbReference type="EMBL" id="LAZR01018550">
    <property type="protein sequence ID" value="KKL95977.1"/>
    <property type="molecule type" value="Genomic_DNA"/>
</dbReference>
<evidence type="ECO:0000256" key="1">
    <source>
        <dbReference type="ARBA" id="ARBA00004651"/>
    </source>
</evidence>
<dbReference type="GO" id="GO:0140911">
    <property type="term" value="F:pore-forming activity"/>
    <property type="evidence" value="ECO:0007669"/>
    <property type="project" value="InterPro"/>
</dbReference>
<feature type="transmembrane region" description="Helical" evidence="6">
    <location>
        <begin position="120"/>
        <end position="139"/>
    </location>
</feature>
<proteinExistence type="predicted"/>
<organism evidence="7">
    <name type="scientific">marine sediment metagenome</name>
    <dbReference type="NCBI Taxonomy" id="412755"/>
    <lineage>
        <taxon>unclassified sequences</taxon>
        <taxon>metagenomes</taxon>
        <taxon>ecological metagenomes</taxon>
    </lineage>
</organism>
<dbReference type="PANTHER" id="PTHR20855:SF3">
    <property type="entry name" value="LD03007P"/>
    <property type="match status" value="1"/>
</dbReference>
<evidence type="ECO:0000256" key="6">
    <source>
        <dbReference type="SAM" id="Phobius"/>
    </source>
</evidence>
<name>A0A0F9JA58_9ZZZZ</name>
<evidence type="ECO:0000256" key="3">
    <source>
        <dbReference type="ARBA" id="ARBA00022692"/>
    </source>
</evidence>
<keyword evidence="4 6" id="KW-1133">Transmembrane helix</keyword>
<dbReference type="GO" id="GO:0005886">
    <property type="term" value="C:plasma membrane"/>
    <property type="evidence" value="ECO:0007669"/>
    <property type="project" value="UniProtKB-SubCell"/>
</dbReference>
<reference evidence="7" key="1">
    <citation type="journal article" date="2015" name="Nature">
        <title>Complex archaea that bridge the gap between prokaryotes and eukaryotes.</title>
        <authorList>
            <person name="Spang A."/>
            <person name="Saw J.H."/>
            <person name="Jorgensen S.L."/>
            <person name="Zaremba-Niedzwiedzka K."/>
            <person name="Martijn J."/>
            <person name="Lind A.E."/>
            <person name="van Eijk R."/>
            <person name="Schleper C."/>
            <person name="Guy L."/>
            <person name="Ettema T.J."/>
        </authorList>
    </citation>
    <scope>NUCLEOTIDE SEQUENCE</scope>
</reference>
<dbReference type="PANTHER" id="PTHR20855">
    <property type="entry name" value="ADIPOR/PROGESTIN RECEPTOR-RELATED"/>
    <property type="match status" value="1"/>
</dbReference>
<keyword evidence="2" id="KW-1003">Cell membrane</keyword>
<evidence type="ECO:0000256" key="5">
    <source>
        <dbReference type="ARBA" id="ARBA00023136"/>
    </source>
</evidence>
<keyword evidence="3 6" id="KW-0812">Transmembrane</keyword>
<comment type="caution">
    <text evidence="7">The sequence shown here is derived from an EMBL/GenBank/DDBJ whole genome shotgun (WGS) entry which is preliminary data.</text>
</comment>
<gene>
    <name evidence="7" type="ORF">LCGC14_1849120</name>
</gene>
<evidence type="ECO:0000256" key="4">
    <source>
        <dbReference type="ARBA" id="ARBA00022989"/>
    </source>
</evidence>
<dbReference type="AlphaFoldDB" id="A0A0F9JA58"/>
<feature type="transmembrane region" description="Helical" evidence="6">
    <location>
        <begin position="29"/>
        <end position="50"/>
    </location>
</feature>
<sequence length="229" mass="25715">MSIQGKAKESLQKAKDSFQSIKEEIANSIIHGLGAILSIIGLIVLLYQSITKGTAKHIFSCAFYGGSLVVLYVISTLYHSITHKTAKRVFRRLDHISIYLLIFGTYIPLTLLVLKGAIGWTFFGIQCGLTAFGITFKAIFGPKFEVLSTIFYLLMGCMALIVIRPIYLALSFKGMMYVLYGGFFYVLGILFFALDKKVPFFHSIWHVFVLAGSFFHYFLVLLFVIPFAV</sequence>
<dbReference type="Pfam" id="PF03006">
    <property type="entry name" value="HlyIII"/>
    <property type="match status" value="1"/>
</dbReference>
<dbReference type="NCBIfam" id="TIGR01065">
    <property type="entry name" value="hlyIII"/>
    <property type="match status" value="1"/>
</dbReference>
<feature type="transmembrane region" description="Helical" evidence="6">
    <location>
        <begin position="93"/>
        <end position="114"/>
    </location>
</feature>
<dbReference type="InterPro" id="IPR004254">
    <property type="entry name" value="AdipoR/HlyIII-related"/>
</dbReference>
<protein>
    <recommendedName>
        <fullName evidence="8">Hemolysin III family channel protein</fullName>
    </recommendedName>
</protein>
<feature type="transmembrane region" description="Helical" evidence="6">
    <location>
        <begin position="62"/>
        <end position="81"/>
    </location>
</feature>